<evidence type="ECO:0008006" key="4">
    <source>
        <dbReference type="Google" id="ProtNLM"/>
    </source>
</evidence>
<feature type="region of interest" description="Disordered" evidence="1">
    <location>
        <begin position="455"/>
        <end position="488"/>
    </location>
</feature>
<reference evidence="2" key="2">
    <citation type="submission" date="2020-08" db="EMBL/GenBank/DDBJ databases">
        <title>Plant Genome Project.</title>
        <authorList>
            <person name="Zhang R.-G."/>
        </authorList>
    </citation>
    <scope>NUCLEOTIDE SEQUENCE</scope>
    <source>
        <strain evidence="2">Huo1</strain>
        <tissue evidence="2">Leaf</tissue>
    </source>
</reference>
<feature type="region of interest" description="Disordered" evidence="1">
    <location>
        <begin position="113"/>
        <end position="140"/>
    </location>
</feature>
<evidence type="ECO:0000313" key="2">
    <source>
        <dbReference type="EMBL" id="KAG6385699.1"/>
    </source>
</evidence>
<feature type="region of interest" description="Disordered" evidence="1">
    <location>
        <begin position="631"/>
        <end position="650"/>
    </location>
</feature>
<feature type="region of interest" description="Disordered" evidence="1">
    <location>
        <begin position="388"/>
        <end position="411"/>
    </location>
</feature>
<proteinExistence type="predicted"/>
<keyword evidence="3" id="KW-1185">Reference proteome</keyword>
<name>A0A8X8W0E2_SALSN</name>
<protein>
    <recommendedName>
        <fullName evidence="4">Regulator of rDNA transcription protein 15</fullName>
    </recommendedName>
</protein>
<feature type="region of interest" description="Disordered" evidence="1">
    <location>
        <begin position="180"/>
        <end position="227"/>
    </location>
</feature>
<evidence type="ECO:0000256" key="1">
    <source>
        <dbReference type="SAM" id="MobiDB-lite"/>
    </source>
</evidence>
<dbReference type="PANTHER" id="PTHR47188">
    <property type="entry name" value="PROTEIN TAR1"/>
    <property type="match status" value="1"/>
</dbReference>
<organism evidence="2">
    <name type="scientific">Salvia splendens</name>
    <name type="common">Scarlet sage</name>
    <dbReference type="NCBI Taxonomy" id="180675"/>
    <lineage>
        <taxon>Eukaryota</taxon>
        <taxon>Viridiplantae</taxon>
        <taxon>Streptophyta</taxon>
        <taxon>Embryophyta</taxon>
        <taxon>Tracheophyta</taxon>
        <taxon>Spermatophyta</taxon>
        <taxon>Magnoliopsida</taxon>
        <taxon>eudicotyledons</taxon>
        <taxon>Gunneridae</taxon>
        <taxon>Pentapetalae</taxon>
        <taxon>asterids</taxon>
        <taxon>lamiids</taxon>
        <taxon>Lamiales</taxon>
        <taxon>Lamiaceae</taxon>
        <taxon>Nepetoideae</taxon>
        <taxon>Mentheae</taxon>
        <taxon>Salviinae</taxon>
        <taxon>Salvia</taxon>
        <taxon>Salvia subgen. Calosphace</taxon>
        <taxon>core Calosphace</taxon>
    </lineage>
</organism>
<dbReference type="AlphaFoldDB" id="A0A8X8W0E2"/>
<evidence type="ECO:0000313" key="3">
    <source>
        <dbReference type="Proteomes" id="UP000298416"/>
    </source>
</evidence>
<accession>A0A8X8W0E2</accession>
<comment type="caution">
    <text evidence="2">The sequence shown here is derived from an EMBL/GenBank/DDBJ whole genome shotgun (WGS) entry which is preliminary data.</text>
</comment>
<feature type="compositionally biased region" description="Basic and acidic residues" evidence="1">
    <location>
        <begin position="465"/>
        <end position="481"/>
    </location>
</feature>
<dbReference type="EMBL" id="PNBA02000022">
    <property type="protein sequence ID" value="KAG6385699.1"/>
    <property type="molecule type" value="Genomic_DNA"/>
</dbReference>
<sequence length="850" mass="92585">MHHLPCVHDLVINFIQAPMLIVCKGFYPPLDGNCTSRRPTRLFRREGLAYDTCPWGPKGPYCGSKGSLGHAFTVRIRTGNQNQTRFYPSVLHEISVLIELILGHLRYLLTDVPPQPNSPPDNVFRPDRPTEPSLGSKKRGDALLPIHGIIGLESSSTGSSFPADSAKPVPLAVVSLDRKAPEGAVPSPSPVRHATTRSRRVSSSSSSPAADGFGTGTPVPSSQSQSFSRSYGSILPTSLAYIVPSTRGCSPWRPDAVMSTTGRGRHSVLRIFKGRWGRTGHHATCGALPAAGPYLRLSRFQDPHRRPLRPGSRPGFCSDRRALLLIGAWLLPRRPGIGRALQRHPFSGLVDSADERFARQYRCGPPPEFPLASPRSGIVHHLSGPDRYAHSNPSQKIKVGRRCTPRGGSRLSASLRLTGQHREHAVAEARTRRALSATIAATAFHEHINCPGFGRRRNPRWSVPRVDRRTGSRRSTSDRDTSPAPIRFPPDNFKHSLTLFSKSFSSFPRGTCSLSVSRPYLALDGIYRPIGAAFPNNPTRQQCLVMRQVPGTTGLSPSPAPLSRGLEPGPSLRTLLQTTIRTAWPPDSQVGLFPVRSPLLRESLNDTAARRHKRLSVQPPLVVTRVAEGSHLGQPHAEANGRPISAPRPGARRAVWGATRCVTPRQTCPRPNGFGRNLRSKTRWFTGFCNSHQVSHFATFFIDARAEISVAESRYDICIDNDPSAGSPTETLLRLLLPLNDKVQWTSRDVAGGEPPTSPRSEHFTGPFNRLDTVTPAAGEVNQRQGGGALPLTSAASGGEPITTVNHRIPPGRAARSSEYTYDKFSSSISLSCVSVGSVKFLIIKVVGLE</sequence>
<dbReference type="InterPro" id="IPR044792">
    <property type="entry name" value="TAR1"/>
</dbReference>
<dbReference type="GO" id="GO:0043457">
    <property type="term" value="P:regulation of cellular respiration"/>
    <property type="evidence" value="ECO:0007669"/>
    <property type="project" value="InterPro"/>
</dbReference>
<feature type="region of interest" description="Disordered" evidence="1">
    <location>
        <begin position="783"/>
        <end position="813"/>
    </location>
</feature>
<reference evidence="2" key="1">
    <citation type="submission" date="2018-01" db="EMBL/GenBank/DDBJ databases">
        <authorList>
            <person name="Mao J.F."/>
        </authorList>
    </citation>
    <scope>NUCLEOTIDE SEQUENCE</scope>
    <source>
        <strain evidence="2">Huo1</strain>
        <tissue evidence="2">Leaf</tissue>
    </source>
</reference>
<dbReference type="PANTHER" id="PTHR47188:SF1">
    <property type="entry name" value="PROTEIN TAR1"/>
    <property type="match status" value="1"/>
</dbReference>
<feature type="region of interest" description="Disordered" evidence="1">
    <location>
        <begin position="748"/>
        <end position="768"/>
    </location>
</feature>
<gene>
    <name evidence="2" type="ORF">SASPL_154575</name>
</gene>
<dbReference type="Proteomes" id="UP000298416">
    <property type="component" value="Unassembled WGS sequence"/>
</dbReference>